<name>A0ABS8BED5_9ACTN</name>
<sequence>MDRDGTAGAPGASGYGGAEAGAKVPRPAGPPPMPAHPPRAGADGGGAAGGFAEWLRVARPTAEPGVWRFGFVPRPEPDPEAATPARSVLSSALISFLACVLLWSLIRNGYLEAWDEPLKLFTPDDWWDLHGEPVPGHGGMTAKPLYELLFDAALLYGFGRLGRWRNAWNRLVVARGPWARAGAAGLLALLLLLLVDHYQLPLRQLVYSLLPFGDDGVANKELVDTADLLVDVAVVLGCAVLGGWFRLLTARAKAPAGAPT</sequence>
<feature type="region of interest" description="Disordered" evidence="1">
    <location>
        <begin position="1"/>
        <end position="45"/>
    </location>
</feature>
<proteinExistence type="predicted"/>
<evidence type="ECO:0000313" key="3">
    <source>
        <dbReference type="EMBL" id="MCB5183005.1"/>
    </source>
</evidence>
<comment type="caution">
    <text evidence="3">The sequence shown here is derived from an EMBL/GenBank/DDBJ whole genome shotgun (WGS) entry which is preliminary data.</text>
</comment>
<evidence type="ECO:0000313" key="4">
    <source>
        <dbReference type="Proteomes" id="UP001199054"/>
    </source>
</evidence>
<feature type="compositionally biased region" description="Low complexity" evidence="1">
    <location>
        <begin position="1"/>
        <end position="10"/>
    </location>
</feature>
<feature type="transmembrane region" description="Helical" evidence="2">
    <location>
        <begin position="228"/>
        <end position="248"/>
    </location>
</feature>
<evidence type="ECO:0000256" key="2">
    <source>
        <dbReference type="SAM" id="Phobius"/>
    </source>
</evidence>
<dbReference type="EMBL" id="JAJAUY010000168">
    <property type="protein sequence ID" value="MCB5183005.1"/>
    <property type="molecule type" value="Genomic_DNA"/>
</dbReference>
<feature type="transmembrane region" description="Helical" evidence="2">
    <location>
        <begin position="181"/>
        <end position="200"/>
    </location>
</feature>
<organism evidence="3 4">
    <name type="scientific">Streptomyces antimicrobicus</name>
    <dbReference type="NCBI Taxonomy" id="2883108"/>
    <lineage>
        <taxon>Bacteria</taxon>
        <taxon>Bacillati</taxon>
        <taxon>Actinomycetota</taxon>
        <taxon>Actinomycetes</taxon>
        <taxon>Kitasatosporales</taxon>
        <taxon>Streptomycetaceae</taxon>
        <taxon>Streptomyces</taxon>
    </lineage>
</organism>
<gene>
    <name evidence="3" type="ORF">LG632_27080</name>
</gene>
<keyword evidence="4" id="KW-1185">Reference proteome</keyword>
<keyword evidence="2" id="KW-0812">Transmembrane</keyword>
<dbReference type="Proteomes" id="UP001199054">
    <property type="component" value="Unassembled WGS sequence"/>
</dbReference>
<protein>
    <submittedName>
        <fullName evidence="3">ATP/GTP-binding protein</fullName>
    </submittedName>
</protein>
<reference evidence="3 4" key="1">
    <citation type="submission" date="2021-10" db="EMBL/GenBank/DDBJ databases">
        <title>Streptomyces sp. strain SMC 277, a novel streptomycete isolated from soil.</title>
        <authorList>
            <person name="Chanama M."/>
        </authorList>
    </citation>
    <scope>NUCLEOTIDE SEQUENCE [LARGE SCALE GENOMIC DNA]</scope>
    <source>
        <strain evidence="3 4">SMC 277</strain>
    </source>
</reference>
<evidence type="ECO:0000256" key="1">
    <source>
        <dbReference type="SAM" id="MobiDB-lite"/>
    </source>
</evidence>
<feature type="compositionally biased region" description="Pro residues" evidence="1">
    <location>
        <begin position="27"/>
        <end position="37"/>
    </location>
</feature>
<keyword evidence="2" id="KW-1133">Transmembrane helix</keyword>
<keyword evidence="2" id="KW-0472">Membrane</keyword>
<accession>A0ABS8BED5</accession>
<feature type="non-terminal residue" evidence="3">
    <location>
        <position position="260"/>
    </location>
</feature>